<name>A0A9Q5D0S6_CLOBE</name>
<reference evidence="1" key="1">
    <citation type="submission" date="2020-05" db="EMBL/GenBank/DDBJ databases">
        <title>Genomic insights into acetone-butanol-ethanol (ABE) fermentation by sequencing solventogenic clostridia strains.</title>
        <authorList>
            <person name="Brown S."/>
        </authorList>
    </citation>
    <scope>NUCLEOTIDE SEQUENCE</scope>
    <source>
        <strain evidence="1">DJ126</strain>
    </source>
</reference>
<protein>
    <submittedName>
        <fullName evidence="1">Uncharacterized protein</fullName>
    </submittedName>
</protein>
<dbReference type="InterPro" id="IPR020288">
    <property type="entry name" value="Sheath_initiator"/>
</dbReference>
<dbReference type="AlphaFoldDB" id="A0A9Q5D0S6"/>
<sequence length="148" mass="16806">MFPNQEAVSTITQLNNANIINSGGKSPSFNFELGDFNVKDGKVETVNKYEALKQWIQKTIRTDKNKYKIYNTNDSEKYGVDSLLDLIMSEYPLPYKQAQIQTIITEALLRNSDIKSVNNFVFKKDKTLLNCNFDVISVYGTSTESVVT</sequence>
<evidence type="ECO:0000313" key="2">
    <source>
        <dbReference type="Proteomes" id="UP000821656"/>
    </source>
</evidence>
<dbReference type="RefSeq" id="WP_077304722.1">
    <property type="nucleotide sequence ID" value="NZ_CP016090.1"/>
</dbReference>
<proteinExistence type="predicted"/>
<evidence type="ECO:0000313" key="1">
    <source>
        <dbReference type="EMBL" id="NRV08123.1"/>
    </source>
</evidence>
<gene>
    <name evidence="1" type="ORF">DFH45_001086</name>
</gene>
<accession>A0A9Q5D0S6</accession>
<dbReference type="Proteomes" id="UP000821656">
    <property type="component" value="Unassembled WGS sequence"/>
</dbReference>
<dbReference type="Pfam" id="PF10934">
    <property type="entry name" value="Sheath_initiator"/>
    <property type="match status" value="1"/>
</dbReference>
<dbReference type="EMBL" id="JABSXK010000001">
    <property type="protein sequence ID" value="NRV08123.1"/>
    <property type="molecule type" value="Genomic_DNA"/>
</dbReference>
<comment type="caution">
    <text evidence="1">The sequence shown here is derived from an EMBL/GenBank/DDBJ whole genome shotgun (WGS) entry which is preliminary data.</text>
</comment>
<organism evidence="1 2">
    <name type="scientific">Clostridium beijerinckii</name>
    <name type="common">Clostridium MP</name>
    <dbReference type="NCBI Taxonomy" id="1520"/>
    <lineage>
        <taxon>Bacteria</taxon>
        <taxon>Bacillati</taxon>
        <taxon>Bacillota</taxon>
        <taxon>Clostridia</taxon>
        <taxon>Eubacteriales</taxon>
        <taxon>Clostridiaceae</taxon>
        <taxon>Clostridium</taxon>
    </lineage>
</organism>